<dbReference type="InterPro" id="IPR011009">
    <property type="entry name" value="Kinase-like_dom_sf"/>
</dbReference>
<dbReference type="CDD" id="cd14014">
    <property type="entry name" value="STKc_PknB_like"/>
    <property type="match status" value="1"/>
</dbReference>
<dbReference type="SUPFAM" id="SSF56112">
    <property type="entry name" value="Protein kinase-like (PK-like)"/>
    <property type="match status" value="1"/>
</dbReference>
<comment type="caution">
    <text evidence="10">The sequence shown here is derived from an EMBL/GenBank/DDBJ whole genome shotgun (WGS) entry which is preliminary data.</text>
</comment>
<proteinExistence type="predicted"/>
<dbReference type="EMBL" id="VIKS01000013">
    <property type="protein sequence ID" value="TQV84883.1"/>
    <property type="molecule type" value="Genomic_DNA"/>
</dbReference>
<dbReference type="GO" id="GO:0005524">
    <property type="term" value="F:ATP binding"/>
    <property type="evidence" value="ECO:0007669"/>
    <property type="project" value="UniProtKB-KW"/>
</dbReference>
<keyword evidence="3" id="KW-0547">Nucleotide-binding</keyword>
<dbReference type="SUPFAM" id="SSF81606">
    <property type="entry name" value="PP2C-like"/>
    <property type="match status" value="1"/>
</dbReference>
<dbReference type="InterPro" id="IPR000719">
    <property type="entry name" value="Prot_kinase_dom"/>
</dbReference>
<dbReference type="SMART" id="SM00332">
    <property type="entry name" value="PP2Cc"/>
    <property type="match status" value="1"/>
</dbReference>
<name>A0A545U648_9GAMM</name>
<keyword evidence="11" id="KW-1185">Reference proteome</keyword>
<keyword evidence="7" id="KW-0812">Transmembrane</keyword>
<dbReference type="PROSITE" id="PS00108">
    <property type="entry name" value="PROTEIN_KINASE_ST"/>
    <property type="match status" value="1"/>
</dbReference>
<sequence length="603" mass="68512">MSAKPQQSALIGQGNQLKLASGACSNSGKKSLNEDAFSFKQPTRSTNSTKGTVAVIADGVSYASEAAKASRYCVNEFTAEYFQCPHTWSTQHAISQVLAKINNRLSDKNNQTEKTTSRGESFISTTTQRSSTGSQWLSTLSGVIFKSATAHIFHVGDTNICRIRDNKLTHLTQKHNRKLGNHTSVLTRVIGADKHLKVDYQQITIRPGDQFVLTTDGVHEYIDEHTLVELCGSNDSVEKISQRIVRQAQQNASQDDQTCLLVRIDEMPTLKPEEIRQEFADKVIPPPLQDGQILDGFKVIRSLHASSRSHLYLVKEILTERFYMLKAPSLNFENDEVYLQGFIREAWVGAQVKHPAIMRIYPPKTDSKFLYHVCEYIKGHTLRQWMHDHPHPSCGQVRQILEQIANALRIFKRLQIIHRDLKPENLMIDLNGQVKLIDYGTASVAALAENMNNINEDYPLGTVNYIAPETLINLSSSYQSDLFSLGVIAYEMLTGRFPYPTKTSVRYHVNNKSRSIQKWHYRSALDFRNDLPFWLDLALRKAVESDPEIRYQAYSEFITDISTPNEQAEIEYAHRPLIEREPVKFWQTVSILLALLLIISLIF</sequence>
<protein>
    <submittedName>
        <fullName evidence="10">Bifunctional protein-serine/threonine kinase/phosphatase</fullName>
    </submittedName>
</protein>
<dbReference type="OrthoDB" id="9801841at2"/>
<keyword evidence="4 10" id="KW-0418">Kinase</keyword>
<dbReference type="Gene3D" id="3.60.40.10">
    <property type="entry name" value="PPM-type phosphatase domain"/>
    <property type="match status" value="1"/>
</dbReference>
<evidence type="ECO:0000256" key="1">
    <source>
        <dbReference type="ARBA" id="ARBA00022527"/>
    </source>
</evidence>
<keyword evidence="7" id="KW-0472">Membrane</keyword>
<dbReference type="PROSITE" id="PS51746">
    <property type="entry name" value="PPM_2"/>
    <property type="match status" value="1"/>
</dbReference>
<keyword evidence="1" id="KW-0723">Serine/threonine-protein kinase</keyword>
<dbReference type="InterPro" id="IPR008271">
    <property type="entry name" value="Ser/Thr_kinase_AS"/>
</dbReference>
<reference evidence="10 11" key="1">
    <citation type="submission" date="2019-07" db="EMBL/GenBank/DDBJ databases">
        <title>Draft genome for Aliikangiella sp. M105.</title>
        <authorList>
            <person name="Wang G."/>
        </authorList>
    </citation>
    <scope>NUCLEOTIDE SEQUENCE [LARGE SCALE GENOMIC DNA]</scope>
    <source>
        <strain evidence="10 11">M105</strain>
    </source>
</reference>
<dbReference type="InterPro" id="IPR001932">
    <property type="entry name" value="PPM-type_phosphatase-like_dom"/>
</dbReference>
<dbReference type="PROSITE" id="PS50011">
    <property type="entry name" value="PROTEIN_KINASE_DOM"/>
    <property type="match status" value="1"/>
</dbReference>
<dbReference type="InterPro" id="IPR036457">
    <property type="entry name" value="PPM-type-like_dom_sf"/>
</dbReference>
<evidence type="ECO:0000256" key="5">
    <source>
        <dbReference type="ARBA" id="ARBA00022840"/>
    </source>
</evidence>
<dbReference type="Proteomes" id="UP000315439">
    <property type="component" value="Unassembled WGS sequence"/>
</dbReference>
<evidence type="ECO:0000256" key="3">
    <source>
        <dbReference type="ARBA" id="ARBA00022741"/>
    </source>
</evidence>
<dbReference type="GO" id="GO:0004674">
    <property type="term" value="F:protein serine/threonine kinase activity"/>
    <property type="evidence" value="ECO:0007669"/>
    <property type="project" value="UniProtKB-KW"/>
</dbReference>
<evidence type="ECO:0000259" key="8">
    <source>
        <dbReference type="PROSITE" id="PS50011"/>
    </source>
</evidence>
<feature type="compositionally biased region" description="Basic and acidic residues" evidence="6">
    <location>
        <begin position="108"/>
        <end position="117"/>
    </location>
</feature>
<organism evidence="10 11">
    <name type="scientific">Aliikangiella coralliicola</name>
    <dbReference type="NCBI Taxonomy" id="2592383"/>
    <lineage>
        <taxon>Bacteria</taxon>
        <taxon>Pseudomonadati</taxon>
        <taxon>Pseudomonadota</taxon>
        <taxon>Gammaproteobacteria</taxon>
        <taxon>Oceanospirillales</taxon>
        <taxon>Pleioneaceae</taxon>
        <taxon>Aliikangiella</taxon>
    </lineage>
</organism>
<evidence type="ECO:0000256" key="6">
    <source>
        <dbReference type="SAM" id="MobiDB-lite"/>
    </source>
</evidence>
<dbReference type="PANTHER" id="PTHR24351">
    <property type="entry name" value="RIBOSOMAL PROTEIN S6 KINASE"/>
    <property type="match status" value="1"/>
</dbReference>
<keyword evidence="7" id="KW-1133">Transmembrane helix</keyword>
<accession>A0A545U648</accession>
<dbReference type="AlphaFoldDB" id="A0A545U648"/>
<feature type="domain" description="Protein kinase" evidence="8">
    <location>
        <begin position="297"/>
        <end position="577"/>
    </location>
</feature>
<dbReference type="RefSeq" id="WP_142933393.1">
    <property type="nucleotide sequence ID" value="NZ_ML660169.1"/>
</dbReference>
<dbReference type="Pfam" id="PF00069">
    <property type="entry name" value="Pkinase"/>
    <property type="match status" value="1"/>
</dbReference>
<gene>
    <name evidence="10" type="ORF">FLL46_21025</name>
</gene>
<dbReference type="SMART" id="SM00331">
    <property type="entry name" value="PP2C_SIG"/>
    <property type="match status" value="1"/>
</dbReference>
<evidence type="ECO:0000313" key="10">
    <source>
        <dbReference type="EMBL" id="TQV84883.1"/>
    </source>
</evidence>
<dbReference type="Gene3D" id="1.10.510.10">
    <property type="entry name" value="Transferase(Phosphotransferase) domain 1"/>
    <property type="match status" value="1"/>
</dbReference>
<dbReference type="SMART" id="SM00220">
    <property type="entry name" value="S_TKc"/>
    <property type="match status" value="1"/>
</dbReference>
<evidence type="ECO:0000256" key="4">
    <source>
        <dbReference type="ARBA" id="ARBA00022777"/>
    </source>
</evidence>
<dbReference type="Pfam" id="PF13672">
    <property type="entry name" value="PP2C_2"/>
    <property type="match status" value="1"/>
</dbReference>
<keyword evidence="5" id="KW-0067">ATP-binding</keyword>
<evidence type="ECO:0000313" key="11">
    <source>
        <dbReference type="Proteomes" id="UP000315439"/>
    </source>
</evidence>
<evidence type="ECO:0000256" key="2">
    <source>
        <dbReference type="ARBA" id="ARBA00022679"/>
    </source>
</evidence>
<feature type="transmembrane region" description="Helical" evidence="7">
    <location>
        <begin position="585"/>
        <end position="602"/>
    </location>
</feature>
<evidence type="ECO:0000259" key="9">
    <source>
        <dbReference type="PROSITE" id="PS51746"/>
    </source>
</evidence>
<evidence type="ECO:0000256" key="7">
    <source>
        <dbReference type="SAM" id="Phobius"/>
    </source>
</evidence>
<feature type="region of interest" description="Disordered" evidence="6">
    <location>
        <begin position="108"/>
        <end position="127"/>
    </location>
</feature>
<feature type="domain" description="PPM-type phosphatase" evidence="9">
    <location>
        <begin position="20"/>
        <end position="264"/>
    </location>
</feature>
<keyword evidence="2" id="KW-0808">Transferase</keyword>